<feature type="transmembrane region" description="Helical" evidence="6">
    <location>
        <begin position="438"/>
        <end position="455"/>
    </location>
</feature>
<dbReference type="AlphaFoldDB" id="A0A2M9HBA1"/>
<dbReference type="GO" id="GO:0022857">
    <property type="term" value="F:transmembrane transporter activity"/>
    <property type="evidence" value="ECO:0007669"/>
    <property type="project" value="InterPro"/>
</dbReference>
<keyword evidence="2" id="KW-1003">Cell membrane</keyword>
<evidence type="ECO:0000313" key="7">
    <source>
        <dbReference type="EMBL" id="PJM74079.1"/>
    </source>
</evidence>
<dbReference type="EMBL" id="PEBI01000001">
    <property type="protein sequence ID" value="PJM74079.1"/>
    <property type="molecule type" value="Genomic_DNA"/>
</dbReference>
<protein>
    <submittedName>
        <fullName evidence="7">Amino acid permease</fullName>
    </submittedName>
</protein>
<evidence type="ECO:0000256" key="6">
    <source>
        <dbReference type="SAM" id="Phobius"/>
    </source>
</evidence>
<feature type="transmembrane region" description="Helical" evidence="6">
    <location>
        <begin position="305"/>
        <end position="334"/>
    </location>
</feature>
<accession>A0A2M9HBA1</accession>
<dbReference type="Pfam" id="PF13520">
    <property type="entry name" value="AA_permease_2"/>
    <property type="match status" value="1"/>
</dbReference>
<keyword evidence="5 6" id="KW-0472">Membrane</keyword>
<feature type="transmembrane region" description="Helical" evidence="6">
    <location>
        <begin position="67"/>
        <end position="86"/>
    </location>
</feature>
<dbReference type="GO" id="GO:0005886">
    <property type="term" value="C:plasma membrane"/>
    <property type="evidence" value="ECO:0007669"/>
    <property type="project" value="UniProtKB-SubCell"/>
</dbReference>
<feature type="transmembrane region" description="Helical" evidence="6">
    <location>
        <begin position="413"/>
        <end position="432"/>
    </location>
</feature>
<comment type="caution">
    <text evidence="7">The sequence shown here is derived from an EMBL/GenBank/DDBJ whole genome shotgun (WGS) entry which is preliminary data.</text>
</comment>
<reference evidence="7 8" key="1">
    <citation type="submission" date="2017-10" db="EMBL/GenBank/DDBJ databases">
        <title>Draft genome sequences of strains TRE 1, TRE 9, TRE H and TRI 7, isolated from tamarins, belonging to four potential novel Bifidobacterium species.</title>
        <authorList>
            <person name="Mattarelli P."/>
            <person name="Modesto M."/>
            <person name="Puglisi E."/>
            <person name="Morelli L."/>
            <person name="Spezio C."/>
            <person name="Bonetti A."/>
            <person name="Sandri C."/>
        </authorList>
    </citation>
    <scope>NUCLEOTIDE SEQUENCE [LARGE SCALE GENOMIC DNA]</scope>
    <source>
        <strain evidence="8">TRE1</strain>
    </source>
</reference>
<feature type="transmembrane region" description="Helical" evidence="6">
    <location>
        <begin position="387"/>
        <end position="406"/>
    </location>
</feature>
<comment type="subcellular location">
    <subcellularLocation>
        <location evidence="1">Cell membrane</location>
        <topology evidence="1">Multi-pass membrane protein</topology>
    </subcellularLocation>
</comment>
<evidence type="ECO:0000256" key="3">
    <source>
        <dbReference type="ARBA" id="ARBA00022692"/>
    </source>
</evidence>
<dbReference type="Gene3D" id="1.20.1740.10">
    <property type="entry name" value="Amino acid/polyamine transporter I"/>
    <property type="match status" value="1"/>
</dbReference>
<evidence type="ECO:0000256" key="4">
    <source>
        <dbReference type="ARBA" id="ARBA00022989"/>
    </source>
</evidence>
<proteinExistence type="predicted"/>
<evidence type="ECO:0000256" key="1">
    <source>
        <dbReference type="ARBA" id="ARBA00004651"/>
    </source>
</evidence>
<dbReference type="InterPro" id="IPR050367">
    <property type="entry name" value="APC_superfamily"/>
</dbReference>
<feature type="transmembrane region" description="Helical" evidence="6">
    <location>
        <begin position="215"/>
        <end position="234"/>
    </location>
</feature>
<feature type="transmembrane region" description="Helical" evidence="6">
    <location>
        <begin position="255"/>
        <end position="277"/>
    </location>
</feature>
<feature type="transmembrane region" description="Helical" evidence="6">
    <location>
        <begin position="175"/>
        <end position="195"/>
    </location>
</feature>
<dbReference type="PANTHER" id="PTHR42770:SF16">
    <property type="entry name" value="AMINO ACID PERMEASE"/>
    <property type="match status" value="1"/>
</dbReference>
<keyword evidence="4 6" id="KW-1133">Transmembrane helix</keyword>
<dbReference type="OrthoDB" id="9762947at2"/>
<feature type="transmembrane region" description="Helical" evidence="6">
    <location>
        <begin position="40"/>
        <end position="61"/>
    </location>
</feature>
<evidence type="ECO:0000256" key="5">
    <source>
        <dbReference type="ARBA" id="ARBA00023136"/>
    </source>
</evidence>
<dbReference type="RefSeq" id="WP_100510221.1">
    <property type="nucleotide sequence ID" value="NZ_PEBI01000001.1"/>
</dbReference>
<dbReference type="InterPro" id="IPR002293">
    <property type="entry name" value="AA/rel_permease1"/>
</dbReference>
<evidence type="ECO:0000256" key="2">
    <source>
        <dbReference type="ARBA" id="ARBA00022475"/>
    </source>
</evidence>
<gene>
    <name evidence="7" type="ORF">CS006_02750</name>
</gene>
<dbReference type="Proteomes" id="UP000229095">
    <property type="component" value="Unassembled WGS sequence"/>
</dbReference>
<sequence length="469" mass="49595">MSANTPTAGPEQSAVSSAEQALESQGYKQELKRSLPTSALVVYGLVFIVPIAPMSIFGVVFNLSHGMVALTYIIGFIAMLFTAMSYRIMANTIPTAGSVYSYVGAGLGKQVGFLSGWLILLDYLLFPTLASVLGAVAMHSILPAVPQIIWVVLYIALSTTANCMGIKWADSLDKILLLCQIIVFVLFVWFATAAVMKGVNGAHFSARPFYDSSSFSVDFVFTAISVAALNFLGFDAISTLSEEAKGGGKAVGRAIIISLFIVIFCFVALTALATWLVPDVQSFADGNATNEAFFDVAYMVGGTPLKVACAAGVSVLSAVGNVLTSQAAVSRVLFSMGRDRMLPGFLGQVSPKHKVPRNATLLVGGITLVLGFIFVGDVSMISSLVNVGALSSFALLNLSVIALFLVRKHEKAFVTKGLFPLIGFAILVYVLMHANVSALAVGGVWFIIGLVVLFVQKAHGRSAELDLDA</sequence>
<feature type="transmembrane region" description="Helical" evidence="6">
    <location>
        <begin position="355"/>
        <end position="375"/>
    </location>
</feature>
<dbReference type="PANTHER" id="PTHR42770">
    <property type="entry name" value="AMINO ACID TRANSPORTER-RELATED"/>
    <property type="match status" value="1"/>
</dbReference>
<organism evidence="7 8">
    <name type="scientific">Bifidobacterium primatium</name>
    <dbReference type="NCBI Taxonomy" id="2045438"/>
    <lineage>
        <taxon>Bacteria</taxon>
        <taxon>Bacillati</taxon>
        <taxon>Actinomycetota</taxon>
        <taxon>Actinomycetes</taxon>
        <taxon>Bifidobacteriales</taxon>
        <taxon>Bifidobacteriaceae</taxon>
        <taxon>Bifidobacterium</taxon>
    </lineage>
</organism>
<evidence type="ECO:0000313" key="8">
    <source>
        <dbReference type="Proteomes" id="UP000229095"/>
    </source>
</evidence>
<dbReference type="PIRSF" id="PIRSF006060">
    <property type="entry name" value="AA_transporter"/>
    <property type="match status" value="1"/>
</dbReference>
<name>A0A2M9HBA1_9BIFI</name>
<keyword evidence="8" id="KW-1185">Reference proteome</keyword>
<keyword evidence="3 6" id="KW-0812">Transmembrane</keyword>